<feature type="transmembrane region" description="Helical" evidence="5">
    <location>
        <begin position="77"/>
        <end position="96"/>
    </location>
</feature>
<feature type="transmembrane region" description="Helical" evidence="5">
    <location>
        <begin position="332"/>
        <end position="351"/>
    </location>
</feature>
<dbReference type="SUPFAM" id="SSF103473">
    <property type="entry name" value="MFS general substrate transporter"/>
    <property type="match status" value="1"/>
</dbReference>
<dbReference type="GO" id="GO:0005886">
    <property type="term" value="C:plasma membrane"/>
    <property type="evidence" value="ECO:0007669"/>
    <property type="project" value="UniProtKB-SubCell"/>
</dbReference>
<accession>A0A3N1CRG2</accession>
<dbReference type="OrthoDB" id="4484751at2"/>
<dbReference type="Gene3D" id="1.20.1250.20">
    <property type="entry name" value="MFS general substrate transporter like domains"/>
    <property type="match status" value="2"/>
</dbReference>
<feature type="transmembrane region" description="Helical" evidence="5">
    <location>
        <begin position="12"/>
        <end position="33"/>
    </location>
</feature>
<feature type="transmembrane region" description="Helical" evidence="5">
    <location>
        <begin position="425"/>
        <end position="446"/>
    </location>
</feature>
<feature type="transmembrane region" description="Helical" evidence="5">
    <location>
        <begin position="398"/>
        <end position="419"/>
    </location>
</feature>
<comment type="subcellular location">
    <subcellularLocation>
        <location evidence="1">Cell membrane</location>
        <topology evidence="1">Multi-pass membrane protein</topology>
    </subcellularLocation>
</comment>
<feature type="transmembrane region" description="Helical" evidence="5">
    <location>
        <begin position="306"/>
        <end position="325"/>
    </location>
</feature>
<gene>
    <name evidence="7" type="ORF">EDD29_1402</name>
</gene>
<keyword evidence="8" id="KW-1185">Reference proteome</keyword>
<sequence>MEKLWGGRGLVWVLAFLGVVGYAMPVAVMTPALPVVQDELGGSAAGVAWAITGITLSAAVATPVIGRLGDLFGARRVLRWVLPLGLAGQVVTAMAPALPVLLAGRALAGVGSGVFPLAYTLIRAHAGDREVSGIGVMSSMLAFGGAAAWVLAGPVIDGPGWRWLVAVPAALLLVGTFLARRLPETDGSPGQRVDWWGAVLFAGWMGAGLAGLTQGPSWGWASPGVLGLAGAAVVLCAVWVRVEGRVPQPLMDPRMLRLRGVWTANLGSILAGFCLMAAGVLMPLLVQAPVRDGFGFGGTATDTALVALPASLSMTVTGMLAGMAARRIGARAVLAVGGILTSASYGAMLLLHTEMWHLMATNAVRGAGIGLAYAAVAALVVAAVPLAQTGVATGVNTLLRTVGAGLGTQATAVMVAAFAGAREGFLLAFGTCTVLALGVVAAALAAPRVAKALAPAEGRLPEPA</sequence>
<name>A0A3N1CRG2_9ACTN</name>
<feature type="transmembrane region" description="Helical" evidence="5">
    <location>
        <begin position="45"/>
        <end position="65"/>
    </location>
</feature>
<protein>
    <submittedName>
        <fullName evidence="7">MFS transporter</fullName>
    </submittedName>
</protein>
<evidence type="ECO:0000256" key="5">
    <source>
        <dbReference type="SAM" id="Phobius"/>
    </source>
</evidence>
<organism evidence="7 8">
    <name type="scientific">Actinocorallia herbida</name>
    <dbReference type="NCBI Taxonomy" id="58109"/>
    <lineage>
        <taxon>Bacteria</taxon>
        <taxon>Bacillati</taxon>
        <taxon>Actinomycetota</taxon>
        <taxon>Actinomycetes</taxon>
        <taxon>Streptosporangiales</taxon>
        <taxon>Thermomonosporaceae</taxon>
        <taxon>Actinocorallia</taxon>
    </lineage>
</organism>
<evidence type="ECO:0000256" key="2">
    <source>
        <dbReference type="ARBA" id="ARBA00022692"/>
    </source>
</evidence>
<feature type="transmembrane region" description="Helical" evidence="5">
    <location>
        <begin position="161"/>
        <end position="181"/>
    </location>
</feature>
<dbReference type="Proteomes" id="UP000272400">
    <property type="component" value="Unassembled WGS sequence"/>
</dbReference>
<feature type="transmembrane region" description="Helical" evidence="5">
    <location>
        <begin position="363"/>
        <end position="386"/>
    </location>
</feature>
<dbReference type="PANTHER" id="PTHR23501:SF197">
    <property type="entry name" value="COMD"/>
    <property type="match status" value="1"/>
</dbReference>
<dbReference type="RefSeq" id="WP_123663381.1">
    <property type="nucleotide sequence ID" value="NZ_RJKE01000001.1"/>
</dbReference>
<evidence type="ECO:0000259" key="6">
    <source>
        <dbReference type="PROSITE" id="PS50850"/>
    </source>
</evidence>
<dbReference type="PANTHER" id="PTHR23501">
    <property type="entry name" value="MAJOR FACILITATOR SUPERFAMILY"/>
    <property type="match status" value="1"/>
</dbReference>
<feature type="transmembrane region" description="Helical" evidence="5">
    <location>
        <begin position="193"/>
        <end position="212"/>
    </location>
</feature>
<feature type="domain" description="Major facilitator superfamily (MFS) profile" evidence="6">
    <location>
        <begin position="11"/>
        <end position="448"/>
    </location>
</feature>
<dbReference type="EMBL" id="RJKE01000001">
    <property type="protein sequence ID" value="ROO83893.1"/>
    <property type="molecule type" value="Genomic_DNA"/>
</dbReference>
<reference evidence="7 8" key="1">
    <citation type="submission" date="2018-11" db="EMBL/GenBank/DDBJ databases">
        <title>Sequencing the genomes of 1000 actinobacteria strains.</title>
        <authorList>
            <person name="Klenk H.-P."/>
        </authorList>
    </citation>
    <scope>NUCLEOTIDE SEQUENCE [LARGE SCALE GENOMIC DNA]</scope>
    <source>
        <strain evidence="7 8">DSM 44254</strain>
    </source>
</reference>
<dbReference type="InterPro" id="IPR011701">
    <property type="entry name" value="MFS"/>
</dbReference>
<feature type="transmembrane region" description="Helical" evidence="5">
    <location>
        <begin position="218"/>
        <end position="240"/>
    </location>
</feature>
<dbReference type="AlphaFoldDB" id="A0A3N1CRG2"/>
<dbReference type="PROSITE" id="PS50850">
    <property type="entry name" value="MFS"/>
    <property type="match status" value="1"/>
</dbReference>
<keyword evidence="2 5" id="KW-0812">Transmembrane</keyword>
<proteinExistence type="predicted"/>
<evidence type="ECO:0000313" key="8">
    <source>
        <dbReference type="Proteomes" id="UP000272400"/>
    </source>
</evidence>
<evidence type="ECO:0000256" key="1">
    <source>
        <dbReference type="ARBA" id="ARBA00004651"/>
    </source>
</evidence>
<dbReference type="InterPro" id="IPR020846">
    <property type="entry name" value="MFS_dom"/>
</dbReference>
<feature type="transmembrane region" description="Helical" evidence="5">
    <location>
        <begin position="102"/>
        <end position="122"/>
    </location>
</feature>
<dbReference type="GO" id="GO:0022857">
    <property type="term" value="F:transmembrane transporter activity"/>
    <property type="evidence" value="ECO:0007669"/>
    <property type="project" value="InterPro"/>
</dbReference>
<feature type="transmembrane region" description="Helical" evidence="5">
    <location>
        <begin position="134"/>
        <end position="155"/>
    </location>
</feature>
<comment type="caution">
    <text evidence="7">The sequence shown here is derived from an EMBL/GenBank/DDBJ whole genome shotgun (WGS) entry which is preliminary data.</text>
</comment>
<keyword evidence="3 5" id="KW-1133">Transmembrane helix</keyword>
<evidence type="ECO:0000313" key="7">
    <source>
        <dbReference type="EMBL" id="ROO83893.1"/>
    </source>
</evidence>
<feature type="transmembrane region" description="Helical" evidence="5">
    <location>
        <begin position="261"/>
        <end position="286"/>
    </location>
</feature>
<dbReference type="Pfam" id="PF07690">
    <property type="entry name" value="MFS_1"/>
    <property type="match status" value="1"/>
</dbReference>
<keyword evidence="4 5" id="KW-0472">Membrane</keyword>
<dbReference type="InterPro" id="IPR036259">
    <property type="entry name" value="MFS_trans_sf"/>
</dbReference>
<evidence type="ECO:0000256" key="3">
    <source>
        <dbReference type="ARBA" id="ARBA00022989"/>
    </source>
</evidence>
<evidence type="ECO:0000256" key="4">
    <source>
        <dbReference type="ARBA" id="ARBA00023136"/>
    </source>
</evidence>